<evidence type="ECO:0000256" key="1">
    <source>
        <dbReference type="ARBA" id="ARBA00004123"/>
    </source>
</evidence>
<dbReference type="AlphaFoldDB" id="A0A7S2NYV6"/>
<dbReference type="FunFam" id="1.10.10.10:FF:000479">
    <property type="entry name" value="Predicted protein"/>
    <property type="match status" value="1"/>
</dbReference>
<dbReference type="InterPro" id="IPR036388">
    <property type="entry name" value="WH-like_DNA-bd_sf"/>
</dbReference>
<dbReference type="PANTHER" id="PTHR10015">
    <property type="entry name" value="HEAT SHOCK TRANSCRIPTION FACTOR"/>
    <property type="match status" value="1"/>
</dbReference>
<protein>
    <recommendedName>
        <fullName evidence="5">HSF-type DNA-binding domain-containing protein</fullName>
    </recommendedName>
</protein>
<sequence>MPIKVKTSNNNTQIRTRWRQLQPGLTKGNRKRVFLSHNYEDKSMIQPTQDDIEWWNNQISMRVEKRQFHAKLYLALEQTQACGFDDVIAWMPHGRAFKIMDKKRFEEQVLMPFLHMKVYSSFRRQCNLYGFRRLTNASGTESSGAMYNEYFVRGRPELLTRMIRMKNKGTNVRPASCSLSEPDFFSMPQRGSIMNAVPDEHIESNAEANKARVGLTEHERSESTSDGFKHRNTVMRWFEGRAFFVFKKDSLTGINNSGKSIDSDVCVKRGCINYR</sequence>
<evidence type="ECO:0000259" key="5">
    <source>
        <dbReference type="SMART" id="SM00415"/>
    </source>
</evidence>
<dbReference type="InterPro" id="IPR036390">
    <property type="entry name" value="WH_DNA-bd_sf"/>
</dbReference>
<dbReference type="GO" id="GO:0003700">
    <property type="term" value="F:DNA-binding transcription factor activity"/>
    <property type="evidence" value="ECO:0007669"/>
    <property type="project" value="InterPro"/>
</dbReference>
<accession>A0A7S2NYV6</accession>
<comment type="similarity">
    <text evidence="4">Belongs to the HSF family.</text>
</comment>
<name>A0A7S2NYV6_9STRA</name>
<proteinExistence type="inferred from homology"/>
<evidence type="ECO:0000256" key="2">
    <source>
        <dbReference type="ARBA" id="ARBA00023125"/>
    </source>
</evidence>
<organism evidence="6">
    <name type="scientific">Leptocylindrus danicus</name>
    <dbReference type="NCBI Taxonomy" id="163516"/>
    <lineage>
        <taxon>Eukaryota</taxon>
        <taxon>Sar</taxon>
        <taxon>Stramenopiles</taxon>
        <taxon>Ochrophyta</taxon>
        <taxon>Bacillariophyta</taxon>
        <taxon>Coscinodiscophyceae</taxon>
        <taxon>Chaetocerotophycidae</taxon>
        <taxon>Leptocylindrales</taxon>
        <taxon>Leptocylindraceae</taxon>
        <taxon>Leptocylindrus</taxon>
    </lineage>
</organism>
<evidence type="ECO:0000256" key="3">
    <source>
        <dbReference type="ARBA" id="ARBA00023242"/>
    </source>
</evidence>
<evidence type="ECO:0000256" key="4">
    <source>
        <dbReference type="RuleBase" id="RU004020"/>
    </source>
</evidence>
<evidence type="ECO:0000313" key="6">
    <source>
        <dbReference type="EMBL" id="CAD9567359.1"/>
    </source>
</evidence>
<dbReference type="Gene3D" id="1.10.10.10">
    <property type="entry name" value="Winged helix-like DNA-binding domain superfamily/Winged helix DNA-binding domain"/>
    <property type="match status" value="1"/>
</dbReference>
<comment type="subcellular location">
    <subcellularLocation>
        <location evidence="1">Nucleus</location>
    </subcellularLocation>
</comment>
<reference evidence="6" key="1">
    <citation type="submission" date="2021-01" db="EMBL/GenBank/DDBJ databases">
        <authorList>
            <person name="Corre E."/>
            <person name="Pelletier E."/>
            <person name="Niang G."/>
            <person name="Scheremetjew M."/>
            <person name="Finn R."/>
            <person name="Kale V."/>
            <person name="Holt S."/>
            <person name="Cochrane G."/>
            <person name="Meng A."/>
            <person name="Brown T."/>
            <person name="Cohen L."/>
        </authorList>
    </citation>
    <scope>NUCLEOTIDE SEQUENCE</scope>
    <source>
        <strain evidence="6">B650</strain>
    </source>
</reference>
<gene>
    <name evidence="6" type="ORF">LDAN0321_LOCUS5914</name>
</gene>
<keyword evidence="2" id="KW-0238">DNA-binding</keyword>
<dbReference type="PANTHER" id="PTHR10015:SF206">
    <property type="entry name" value="HSF-TYPE DNA-BINDING DOMAIN-CONTAINING PROTEIN"/>
    <property type="match status" value="1"/>
</dbReference>
<dbReference type="SMART" id="SM00415">
    <property type="entry name" value="HSF"/>
    <property type="match status" value="1"/>
</dbReference>
<dbReference type="Pfam" id="PF00447">
    <property type="entry name" value="HSF_DNA-bind"/>
    <property type="match status" value="1"/>
</dbReference>
<dbReference type="GO" id="GO:0043565">
    <property type="term" value="F:sequence-specific DNA binding"/>
    <property type="evidence" value="ECO:0007669"/>
    <property type="project" value="InterPro"/>
</dbReference>
<dbReference type="InterPro" id="IPR000232">
    <property type="entry name" value="HSF_DNA-bd"/>
</dbReference>
<feature type="domain" description="HSF-type DNA-binding" evidence="5">
    <location>
        <begin position="64"/>
        <end position="165"/>
    </location>
</feature>
<dbReference type="EMBL" id="HBGY01009363">
    <property type="protein sequence ID" value="CAD9567359.1"/>
    <property type="molecule type" value="Transcribed_RNA"/>
</dbReference>
<dbReference type="GO" id="GO:0005634">
    <property type="term" value="C:nucleus"/>
    <property type="evidence" value="ECO:0007669"/>
    <property type="project" value="UniProtKB-SubCell"/>
</dbReference>
<dbReference type="SUPFAM" id="SSF46785">
    <property type="entry name" value="Winged helix' DNA-binding domain"/>
    <property type="match status" value="1"/>
</dbReference>
<keyword evidence="3" id="KW-0539">Nucleus</keyword>